<evidence type="ECO:0000256" key="1">
    <source>
        <dbReference type="ARBA" id="ARBA00004123"/>
    </source>
</evidence>
<protein>
    <submittedName>
        <fullName evidence="13">Uncharacterized protein F54F2.9</fullName>
    </submittedName>
</protein>
<evidence type="ECO:0000256" key="6">
    <source>
        <dbReference type="ARBA" id="ARBA00037847"/>
    </source>
</evidence>
<dbReference type="PRINTS" id="PR00625">
    <property type="entry name" value="JDOMAIN"/>
</dbReference>
<evidence type="ECO:0000256" key="2">
    <source>
        <dbReference type="ARBA" id="ARBA00022692"/>
    </source>
</evidence>
<dbReference type="Gene3D" id="1.10.287.110">
    <property type="entry name" value="DnaJ domain"/>
    <property type="match status" value="1"/>
</dbReference>
<feature type="coiled-coil region" evidence="7">
    <location>
        <begin position="208"/>
        <end position="247"/>
    </location>
</feature>
<feature type="signal peptide" evidence="9">
    <location>
        <begin position="1"/>
        <end position="17"/>
    </location>
</feature>
<dbReference type="RefSeq" id="XP_018006442.1">
    <property type="nucleotide sequence ID" value="XM_018150953.2"/>
</dbReference>
<dbReference type="InterPro" id="IPR001623">
    <property type="entry name" value="DnaJ_domain"/>
</dbReference>
<dbReference type="Pfam" id="PF23082">
    <property type="entry name" value="Myb_DNA-binding_2"/>
    <property type="match status" value="2"/>
</dbReference>
<proteinExistence type="predicted"/>
<comment type="subcellular location">
    <subcellularLocation>
        <location evidence="6">Endomembrane system</location>
        <topology evidence="6">Single-pass membrane protein</topology>
    </subcellularLocation>
    <subcellularLocation>
        <location evidence="1">Nucleus</location>
    </subcellularLocation>
</comment>
<feature type="chain" id="PRO_5034901823" evidence="9">
    <location>
        <begin position="18"/>
        <end position="485"/>
    </location>
</feature>
<keyword evidence="3 9" id="KW-0732">Signal</keyword>
<feature type="compositionally biased region" description="Basic and acidic residues" evidence="8">
    <location>
        <begin position="438"/>
        <end position="465"/>
    </location>
</feature>
<keyword evidence="7" id="KW-0175">Coiled coil</keyword>
<dbReference type="Gene3D" id="1.10.10.60">
    <property type="entry name" value="Homeodomain-like"/>
    <property type="match status" value="2"/>
</dbReference>
<dbReference type="PANTHER" id="PTHR44653">
    <property type="entry name" value="DNAJ HOMOLOG SUBFAMILY C MEMBER 1"/>
    <property type="match status" value="1"/>
</dbReference>
<evidence type="ECO:0000256" key="4">
    <source>
        <dbReference type="ARBA" id="ARBA00022989"/>
    </source>
</evidence>
<dbReference type="Pfam" id="PF00226">
    <property type="entry name" value="DnaJ"/>
    <property type="match status" value="1"/>
</dbReference>
<evidence type="ECO:0000256" key="5">
    <source>
        <dbReference type="ARBA" id="ARBA00023136"/>
    </source>
</evidence>
<dbReference type="PANTHER" id="PTHR44653:SF2">
    <property type="entry name" value="DNAJ HOMOLOG SUBFAMILY C MEMBER 1"/>
    <property type="match status" value="1"/>
</dbReference>
<evidence type="ECO:0000256" key="7">
    <source>
        <dbReference type="SAM" id="Coils"/>
    </source>
</evidence>
<evidence type="ECO:0000313" key="12">
    <source>
        <dbReference type="Proteomes" id="UP000694843"/>
    </source>
</evidence>
<dbReference type="SUPFAM" id="SSF46565">
    <property type="entry name" value="Chaperone J-domain"/>
    <property type="match status" value="1"/>
</dbReference>
<dbReference type="CDD" id="cd06257">
    <property type="entry name" value="DnaJ"/>
    <property type="match status" value="1"/>
</dbReference>
<evidence type="ECO:0000259" key="11">
    <source>
        <dbReference type="PROSITE" id="PS50090"/>
    </source>
</evidence>
<dbReference type="InterPro" id="IPR009057">
    <property type="entry name" value="Homeodomain-like_sf"/>
</dbReference>
<feature type="domain" description="J" evidence="10">
    <location>
        <begin position="35"/>
        <end position="99"/>
    </location>
</feature>
<dbReference type="InterPro" id="IPR001005">
    <property type="entry name" value="SANT/Myb"/>
</dbReference>
<dbReference type="GeneID" id="108664373"/>
<feature type="domain" description="Myb-like" evidence="11">
    <location>
        <begin position="384"/>
        <end position="430"/>
    </location>
</feature>
<evidence type="ECO:0000256" key="8">
    <source>
        <dbReference type="SAM" id="MobiDB-lite"/>
    </source>
</evidence>
<feature type="compositionally biased region" description="Acidic residues" evidence="8">
    <location>
        <begin position="466"/>
        <end position="485"/>
    </location>
</feature>
<dbReference type="SMART" id="SM00271">
    <property type="entry name" value="DnaJ"/>
    <property type="match status" value="1"/>
</dbReference>
<dbReference type="SUPFAM" id="SSF46689">
    <property type="entry name" value="Homeodomain-like"/>
    <property type="match status" value="2"/>
</dbReference>
<accession>A0A8B7MY15</accession>
<dbReference type="KEGG" id="hazt:108664373"/>
<dbReference type="InterPro" id="IPR036869">
    <property type="entry name" value="J_dom_sf"/>
</dbReference>
<gene>
    <name evidence="13" type="primary">LOC108664373</name>
</gene>
<evidence type="ECO:0000256" key="3">
    <source>
        <dbReference type="ARBA" id="ARBA00022729"/>
    </source>
</evidence>
<dbReference type="GO" id="GO:0005634">
    <property type="term" value="C:nucleus"/>
    <property type="evidence" value="ECO:0007669"/>
    <property type="project" value="UniProtKB-SubCell"/>
</dbReference>
<dbReference type="GO" id="GO:0012505">
    <property type="term" value="C:endomembrane system"/>
    <property type="evidence" value="ECO:0007669"/>
    <property type="project" value="UniProtKB-SubCell"/>
</dbReference>
<dbReference type="OrthoDB" id="1420887at2759"/>
<evidence type="ECO:0000256" key="9">
    <source>
        <dbReference type="SAM" id="SignalP"/>
    </source>
</evidence>
<feature type="region of interest" description="Disordered" evidence="8">
    <location>
        <begin position="438"/>
        <end position="485"/>
    </location>
</feature>
<keyword evidence="4" id="KW-1133">Transmembrane helix</keyword>
<dbReference type="InterPro" id="IPR018253">
    <property type="entry name" value="DnaJ_domain_CS"/>
</dbReference>
<keyword evidence="12" id="KW-1185">Reference proteome</keyword>
<dbReference type="OMA" id="AAYWERK"/>
<dbReference type="PROSITE" id="PS00636">
    <property type="entry name" value="DNAJ_1"/>
    <property type="match status" value="1"/>
</dbReference>
<organism evidence="12 13">
    <name type="scientific">Hyalella azteca</name>
    <name type="common">Amphipod</name>
    <dbReference type="NCBI Taxonomy" id="294128"/>
    <lineage>
        <taxon>Eukaryota</taxon>
        <taxon>Metazoa</taxon>
        <taxon>Ecdysozoa</taxon>
        <taxon>Arthropoda</taxon>
        <taxon>Crustacea</taxon>
        <taxon>Multicrustacea</taxon>
        <taxon>Malacostraca</taxon>
        <taxon>Eumalacostraca</taxon>
        <taxon>Peracarida</taxon>
        <taxon>Amphipoda</taxon>
        <taxon>Senticaudata</taxon>
        <taxon>Talitrida</taxon>
        <taxon>Talitroidea</taxon>
        <taxon>Hyalellidae</taxon>
        <taxon>Hyalella</taxon>
    </lineage>
</organism>
<reference evidence="13" key="1">
    <citation type="submission" date="2025-08" db="UniProtKB">
        <authorList>
            <consortium name="RefSeq"/>
        </authorList>
    </citation>
    <scope>IDENTIFICATION</scope>
    <source>
        <tissue evidence="13">Whole organism</tissue>
    </source>
</reference>
<evidence type="ECO:0000313" key="13">
    <source>
        <dbReference type="RefSeq" id="XP_018006442.1"/>
    </source>
</evidence>
<dbReference type="PROSITE" id="PS50076">
    <property type="entry name" value="DNAJ_2"/>
    <property type="match status" value="1"/>
</dbReference>
<dbReference type="Proteomes" id="UP000694843">
    <property type="component" value="Unplaced"/>
</dbReference>
<dbReference type="PROSITE" id="PS50090">
    <property type="entry name" value="MYB_LIKE"/>
    <property type="match status" value="1"/>
</dbReference>
<keyword evidence="5" id="KW-0472">Membrane</keyword>
<sequence>MILLGLCFIILIGPAHCWDSVQMEVFDVVEEVNQNFYELMGLAQDATVSDVKRAYRTLSKQIHPDKSDDPDAEIKFRQMVAVYEVLKDPERRQHYDNVLVNGLPDWRSPVFYFRRARKMSMLEISVILTVVISIAQYLMAWGSYWDKYKTLDEYYDRKFKKAAKVKKSGPDPKEEFLAKIAKPSWKNILPIQICQGLYYVVVHGPSLIKKYREEQKRKIQKAEEEKRELEEEERLRLKEEEERKARKLAAPKRRKQALQEVQQLRNTMSGGGGCVVYSPDCPVQEPTSHNYNTGMWTDEELCEFTKLLNKYPGGTVDRWEVISEQLNRAPHEVIKMAAKIREKMAAGTWLQQQQEEPLLAKIKTKTRAAALDDEDLTKSCDQHWSAVQQQALEKALKAFPKGTDQRWQKIAKQVPDKSAEDCINRFKYLAEKIRKKKAEEEEAAARLADDDNDDVNKDNDDINKADDDEQYDDNDDDEQDNDSDS</sequence>
<dbReference type="InterPro" id="IPR052606">
    <property type="entry name" value="DnaJ_domain_protein"/>
</dbReference>
<dbReference type="CDD" id="cd00167">
    <property type="entry name" value="SANT"/>
    <property type="match status" value="1"/>
</dbReference>
<keyword evidence="2" id="KW-0812">Transmembrane</keyword>
<evidence type="ECO:0000259" key="10">
    <source>
        <dbReference type="PROSITE" id="PS50076"/>
    </source>
</evidence>
<dbReference type="FunFam" id="1.10.10.60:FF:000416">
    <property type="entry name" value="Myb family transcription factor"/>
    <property type="match status" value="1"/>
</dbReference>
<name>A0A8B7MY15_HYAAZ</name>
<dbReference type="AlphaFoldDB" id="A0A8B7MY15"/>
<dbReference type="SMART" id="SM00717">
    <property type="entry name" value="SANT"/>
    <property type="match status" value="2"/>
</dbReference>